<evidence type="ECO:0000313" key="1">
    <source>
        <dbReference type="EMBL" id="BDX05709.1"/>
    </source>
</evidence>
<dbReference type="RefSeq" id="WP_338291698.1">
    <property type="nucleotide sequence ID" value="NZ_AP027272.1"/>
</dbReference>
<organism evidence="1 2">
    <name type="scientific">Planctobacterium marinum</name>
    <dbReference type="NCBI Taxonomy" id="1631968"/>
    <lineage>
        <taxon>Bacteria</taxon>
        <taxon>Pseudomonadati</taxon>
        <taxon>Pseudomonadota</taxon>
        <taxon>Gammaproteobacteria</taxon>
        <taxon>Alteromonadales</taxon>
        <taxon>Alteromonadaceae</taxon>
        <taxon>Planctobacterium</taxon>
    </lineage>
</organism>
<dbReference type="EMBL" id="AP027272">
    <property type="protein sequence ID" value="BDX05709.1"/>
    <property type="molecule type" value="Genomic_DNA"/>
</dbReference>
<dbReference type="InterPro" id="IPR009858">
    <property type="entry name" value="DUF1415"/>
</dbReference>
<keyword evidence="2" id="KW-1185">Reference proteome</keyword>
<dbReference type="Proteomes" id="UP001333710">
    <property type="component" value="Chromosome"/>
</dbReference>
<protein>
    <recommendedName>
        <fullName evidence="3">DUF1415 domain-containing protein</fullName>
    </recommendedName>
</protein>
<sequence length="182" mass="20919">MTCEAYTEESSAVLRWLEDIIIGLNLCPFAKKPYLANKVQLLFESSNKLNKIAEQVVLACNQLDQQPEIETALVVFPNSLKDFNRYLDALEFCEALLEQQGYSGVYQLASFHPDYVFEGEEFDDVSNYTNRAPYPIIHIIREQSIDQVLKTYRDPEAIPERNIALMQKMGLAQIEKLFSTLK</sequence>
<reference evidence="1" key="1">
    <citation type="submission" date="2023-01" db="EMBL/GenBank/DDBJ databases">
        <title>Complete genome sequence of Planctobacterium marinum strain Dej080120_11.</title>
        <authorList>
            <person name="Ueki S."/>
            <person name="Maruyama F."/>
        </authorList>
    </citation>
    <scope>NUCLEOTIDE SEQUENCE</scope>
    <source>
        <strain evidence="1">Dej080120_11</strain>
    </source>
</reference>
<evidence type="ECO:0008006" key="3">
    <source>
        <dbReference type="Google" id="ProtNLM"/>
    </source>
</evidence>
<dbReference type="Pfam" id="PF07209">
    <property type="entry name" value="DUF1415"/>
    <property type="match status" value="1"/>
</dbReference>
<accession>A0AA48HI34</accession>
<dbReference type="AlphaFoldDB" id="A0AA48HI34"/>
<evidence type="ECO:0000313" key="2">
    <source>
        <dbReference type="Proteomes" id="UP001333710"/>
    </source>
</evidence>
<proteinExistence type="predicted"/>
<name>A0AA48HI34_9ALTE</name>
<gene>
    <name evidence="1" type="ORF">MACH26_12300</name>
</gene>
<dbReference type="KEGG" id="pmaw:MACH26_12300"/>